<evidence type="ECO:0000313" key="1">
    <source>
        <dbReference type="EMBL" id="KAI9379622.1"/>
    </source>
</evidence>
<comment type="caution">
    <text evidence="1">The sequence shown here is derived from an EMBL/GenBank/DDBJ whole genome shotgun (WGS) entry which is preliminary data.</text>
</comment>
<sequence>MPMISSSSSLSLLSPLCYQMPPLRFSWSVSRLELAGQFGNPLIQDLIRADSGLELAGPPSPLLSSFPFSSSCSLLSCFVASFYSMVDVFLATRMNNV</sequence>
<name>A0ACC0RRP1_POPTR</name>
<dbReference type="Proteomes" id="UP000006729">
    <property type="component" value="Chromosome 17"/>
</dbReference>
<evidence type="ECO:0000313" key="2">
    <source>
        <dbReference type="Proteomes" id="UP000006729"/>
    </source>
</evidence>
<organism evidence="1 2">
    <name type="scientific">Populus trichocarpa</name>
    <name type="common">Western balsam poplar</name>
    <name type="synonym">Populus balsamifera subsp. trichocarpa</name>
    <dbReference type="NCBI Taxonomy" id="3694"/>
    <lineage>
        <taxon>Eukaryota</taxon>
        <taxon>Viridiplantae</taxon>
        <taxon>Streptophyta</taxon>
        <taxon>Embryophyta</taxon>
        <taxon>Tracheophyta</taxon>
        <taxon>Spermatophyta</taxon>
        <taxon>Magnoliopsida</taxon>
        <taxon>eudicotyledons</taxon>
        <taxon>Gunneridae</taxon>
        <taxon>Pentapetalae</taxon>
        <taxon>rosids</taxon>
        <taxon>fabids</taxon>
        <taxon>Malpighiales</taxon>
        <taxon>Salicaceae</taxon>
        <taxon>Saliceae</taxon>
        <taxon>Populus</taxon>
    </lineage>
</organism>
<keyword evidence="2" id="KW-1185">Reference proteome</keyword>
<proteinExistence type="predicted"/>
<reference evidence="1 2" key="1">
    <citation type="journal article" date="2006" name="Science">
        <title>The genome of black cottonwood, Populus trichocarpa (Torr. &amp; Gray).</title>
        <authorList>
            <person name="Tuskan G.A."/>
            <person name="Difazio S."/>
            <person name="Jansson S."/>
            <person name="Bohlmann J."/>
            <person name="Grigoriev I."/>
            <person name="Hellsten U."/>
            <person name="Putnam N."/>
            <person name="Ralph S."/>
            <person name="Rombauts S."/>
            <person name="Salamov A."/>
            <person name="Schein J."/>
            <person name="Sterck L."/>
            <person name="Aerts A."/>
            <person name="Bhalerao R.R."/>
            <person name="Bhalerao R.P."/>
            <person name="Blaudez D."/>
            <person name="Boerjan W."/>
            <person name="Brun A."/>
            <person name="Brunner A."/>
            <person name="Busov V."/>
            <person name="Campbell M."/>
            <person name="Carlson J."/>
            <person name="Chalot M."/>
            <person name="Chapman J."/>
            <person name="Chen G.L."/>
            <person name="Cooper D."/>
            <person name="Coutinho P.M."/>
            <person name="Couturier J."/>
            <person name="Covert S."/>
            <person name="Cronk Q."/>
            <person name="Cunningham R."/>
            <person name="Davis J."/>
            <person name="Degroeve S."/>
            <person name="Dejardin A."/>
            <person name="Depamphilis C."/>
            <person name="Detter J."/>
            <person name="Dirks B."/>
            <person name="Dubchak I."/>
            <person name="Duplessis S."/>
            <person name="Ehlting J."/>
            <person name="Ellis B."/>
            <person name="Gendler K."/>
            <person name="Goodstein D."/>
            <person name="Gribskov M."/>
            <person name="Grimwood J."/>
            <person name="Groover A."/>
            <person name="Gunter L."/>
            <person name="Hamberger B."/>
            <person name="Heinze B."/>
            <person name="Helariutta Y."/>
            <person name="Henrissat B."/>
            <person name="Holligan D."/>
            <person name="Holt R."/>
            <person name="Huang W."/>
            <person name="Islam-Faridi N."/>
            <person name="Jones S."/>
            <person name="Jones-Rhoades M."/>
            <person name="Jorgensen R."/>
            <person name="Joshi C."/>
            <person name="Kangasjarvi J."/>
            <person name="Karlsson J."/>
            <person name="Kelleher C."/>
            <person name="Kirkpatrick R."/>
            <person name="Kirst M."/>
            <person name="Kohler A."/>
            <person name="Kalluri U."/>
            <person name="Larimer F."/>
            <person name="Leebens-Mack J."/>
            <person name="Leple J.C."/>
            <person name="Locascio P."/>
            <person name="Lou Y."/>
            <person name="Lucas S."/>
            <person name="Martin F."/>
            <person name="Montanini B."/>
            <person name="Napoli C."/>
            <person name="Nelson D.R."/>
            <person name="Nelson C."/>
            <person name="Nieminen K."/>
            <person name="Nilsson O."/>
            <person name="Pereda V."/>
            <person name="Peter G."/>
            <person name="Philippe R."/>
            <person name="Pilate G."/>
            <person name="Poliakov A."/>
            <person name="Razumovskaya J."/>
            <person name="Richardson P."/>
            <person name="Rinaldi C."/>
            <person name="Ritland K."/>
            <person name="Rouze P."/>
            <person name="Ryaboy D."/>
            <person name="Schmutz J."/>
            <person name="Schrader J."/>
            <person name="Segerman B."/>
            <person name="Shin H."/>
            <person name="Siddiqui A."/>
            <person name="Sterky F."/>
            <person name="Terry A."/>
            <person name="Tsai C.J."/>
            <person name="Uberbacher E."/>
            <person name="Unneberg P."/>
            <person name="Vahala J."/>
            <person name="Wall K."/>
            <person name="Wessler S."/>
            <person name="Yang G."/>
            <person name="Yin T."/>
            <person name="Douglas C."/>
            <person name="Marra M."/>
            <person name="Sandberg G."/>
            <person name="Van de Peer Y."/>
            <person name="Rokhsar D."/>
        </authorList>
    </citation>
    <scope>NUCLEOTIDE SEQUENCE [LARGE SCALE GENOMIC DNA]</scope>
    <source>
        <strain evidence="2">cv. Nisqually</strain>
    </source>
</reference>
<dbReference type="EMBL" id="CM009306">
    <property type="protein sequence ID" value="KAI9379622.1"/>
    <property type="molecule type" value="Genomic_DNA"/>
</dbReference>
<protein>
    <submittedName>
        <fullName evidence="1">Uncharacterized protein</fullName>
    </submittedName>
</protein>
<gene>
    <name evidence="1" type="ORF">POPTR_017G120050v4</name>
</gene>
<accession>A0ACC0RRP1</accession>